<organism evidence="2 3">
    <name type="scientific">Zasmidium cellare ATCC 36951</name>
    <dbReference type="NCBI Taxonomy" id="1080233"/>
    <lineage>
        <taxon>Eukaryota</taxon>
        <taxon>Fungi</taxon>
        <taxon>Dikarya</taxon>
        <taxon>Ascomycota</taxon>
        <taxon>Pezizomycotina</taxon>
        <taxon>Dothideomycetes</taxon>
        <taxon>Dothideomycetidae</taxon>
        <taxon>Mycosphaerellales</taxon>
        <taxon>Mycosphaerellaceae</taxon>
        <taxon>Zasmidium</taxon>
    </lineage>
</organism>
<evidence type="ECO:0000259" key="1">
    <source>
        <dbReference type="PROSITE" id="PS50181"/>
    </source>
</evidence>
<evidence type="ECO:0000313" key="2">
    <source>
        <dbReference type="EMBL" id="KAF2171825.1"/>
    </source>
</evidence>
<dbReference type="InterPro" id="IPR036047">
    <property type="entry name" value="F-box-like_dom_sf"/>
</dbReference>
<protein>
    <recommendedName>
        <fullName evidence="1">F-box domain-containing protein</fullName>
    </recommendedName>
</protein>
<feature type="domain" description="F-box" evidence="1">
    <location>
        <begin position="48"/>
        <end position="94"/>
    </location>
</feature>
<gene>
    <name evidence="2" type="ORF">M409DRAFT_18058</name>
</gene>
<dbReference type="AlphaFoldDB" id="A0A6A6CXR1"/>
<keyword evidence="3" id="KW-1185">Reference proteome</keyword>
<dbReference type="PROSITE" id="PS50181">
    <property type="entry name" value="FBOX"/>
    <property type="match status" value="1"/>
</dbReference>
<dbReference type="GeneID" id="54557611"/>
<sequence>MASDTSIREDLLSRLADQPRYIMTGMIKISNPATSSTIARTSDPSSSLGRLDVLPLEILHYTFSMLDLRTLSSISQTCLRGRGVIKSMPEYRDLIRYAPSTMTALGLTRLIEYHSAYDLHTPLLASECASCGEFGPFLFLLACERCCYGCLWSNKPSSVKKLPTMRSLPGTYWARHEITRIRRLRLVSVKAAKELALGEGKTVRALTQNLEDKRAGGGLKDYYMRA</sequence>
<accession>A0A6A6CXR1</accession>
<dbReference type="RefSeq" id="XP_033672714.1">
    <property type="nucleotide sequence ID" value="XM_033804339.1"/>
</dbReference>
<dbReference type="SUPFAM" id="SSF81383">
    <property type="entry name" value="F-box domain"/>
    <property type="match status" value="1"/>
</dbReference>
<dbReference type="Proteomes" id="UP000799537">
    <property type="component" value="Unassembled WGS sequence"/>
</dbReference>
<reference evidence="2" key="1">
    <citation type="journal article" date="2020" name="Stud. Mycol.">
        <title>101 Dothideomycetes genomes: a test case for predicting lifestyles and emergence of pathogens.</title>
        <authorList>
            <person name="Haridas S."/>
            <person name="Albert R."/>
            <person name="Binder M."/>
            <person name="Bloem J."/>
            <person name="Labutti K."/>
            <person name="Salamov A."/>
            <person name="Andreopoulos B."/>
            <person name="Baker S."/>
            <person name="Barry K."/>
            <person name="Bills G."/>
            <person name="Bluhm B."/>
            <person name="Cannon C."/>
            <person name="Castanera R."/>
            <person name="Culley D."/>
            <person name="Daum C."/>
            <person name="Ezra D."/>
            <person name="Gonzalez J."/>
            <person name="Henrissat B."/>
            <person name="Kuo A."/>
            <person name="Liang C."/>
            <person name="Lipzen A."/>
            <person name="Lutzoni F."/>
            <person name="Magnuson J."/>
            <person name="Mondo S."/>
            <person name="Nolan M."/>
            <person name="Ohm R."/>
            <person name="Pangilinan J."/>
            <person name="Park H.-J."/>
            <person name="Ramirez L."/>
            <person name="Alfaro M."/>
            <person name="Sun H."/>
            <person name="Tritt A."/>
            <person name="Yoshinaga Y."/>
            <person name="Zwiers L.-H."/>
            <person name="Turgeon B."/>
            <person name="Goodwin S."/>
            <person name="Spatafora J."/>
            <person name="Crous P."/>
            <person name="Grigoriev I."/>
        </authorList>
    </citation>
    <scope>NUCLEOTIDE SEQUENCE</scope>
    <source>
        <strain evidence="2">ATCC 36951</strain>
    </source>
</reference>
<dbReference type="EMBL" id="ML993582">
    <property type="protein sequence ID" value="KAF2171825.1"/>
    <property type="molecule type" value="Genomic_DNA"/>
</dbReference>
<evidence type="ECO:0000313" key="3">
    <source>
        <dbReference type="Proteomes" id="UP000799537"/>
    </source>
</evidence>
<dbReference type="OrthoDB" id="3649172at2759"/>
<proteinExistence type="predicted"/>
<dbReference type="Gene3D" id="1.20.1280.50">
    <property type="match status" value="1"/>
</dbReference>
<name>A0A6A6CXR1_ZASCE</name>
<dbReference type="InterPro" id="IPR001810">
    <property type="entry name" value="F-box_dom"/>
</dbReference>